<dbReference type="AlphaFoldDB" id="A0A931ATL9"/>
<evidence type="ECO:0000313" key="3">
    <source>
        <dbReference type="EMBL" id="MBF8194747.1"/>
    </source>
</evidence>
<dbReference type="Pfam" id="PF00932">
    <property type="entry name" value="LTD"/>
    <property type="match status" value="1"/>
</dbReference>
<dbReference type="InterPro" id="IPR036415">
    <property type="entry name" value="Lamin_tail_dom_sf"/>
</dbReference>
<evidence type="ECO:0000256" key="1">
    <source>
        <dbReference type="SAM" id="MobiDB-lite"/>
    </source>
</evidence>
<gene>
    <name evidence="3" type="ORF">ITP53_55695</name>
</gene>
<sequence>GTVVISQVYGGGGNSGAPLTNDYVELFNRSGAPVSLDGWSVQYTSASGTGNFAANRTSLTGTVAPGQYHLVQLAAGATPSGSLPAADDTGGINMSGTAGKVALVHSADGLACNGSTTACTPEQLALVADLVGFGTANFFEGGAAAPTLSNATAAIRGNGGCSDTDDNSADFDTAAPAPRNAATAAAPCGDVDPSPSPTP</sequence>
<evidence type="ECO:0000313" key="4">
    <source>
        <dbReference type="Proteomes" id="UP000605361"/>
    </source>
</evidence>
<feature type="compositionally biased region" description="Low complexity" evidence="1">
    <location>
        <begin position="174"/>
        <end position="187"/>
    </location>
</feature>
<proteinExistence type="predicted"/>
<comment type="caution">
    <text evidence="3">The sequence shown here is derived from an EMBL/GenBank/DDBJ whole genome shotgun (WGS) entry which is preliminary data.</text>
</comment>
<name>A0A931ATL9_9ACTN</name>
<reference evidence="3" key="1">
    <citation type="submission" date="2020-11" db="EMBL/GenBank/DDBJ databases">
        <title>Whole-genome analyses of Nonomuraea sp. K274.</title>
        <authorList>
            <person name="Veyisoglu A."/>
        </authorList>
    </citation>
    <scope>NUCLEOTIDE SEQUENCE</scope>
    <source>
        <strain evidence="3">K274</strain>
    </source>
</reference>
<protein>
    <submittedName>
        <fullName evidence="3">Lamin tail domain-containing protein</fullName>
    </submittedName>
</protein>
<dbReference type="SUPFAM" id="SSF74853">
    <property type="entry name" value="Lamin A/C globular tail domain"/>
    <property type="match status" value="1"/>
</dbReference>
<organism evidence="3 4">
    <name type="scientific">Nonomuraea cypriaca</name>
    <dbReference type="NCBI Taxonomy" id="1187855"/>
    <lineage>
        <taxon>Bacteria</taxon>
        <taxon>Bacillati</taxon>
        <taxon>Actinomycetota</taxon>
        <taxon>Actinomycetes</taxon>
        <taxon>Streptosporangiales</taxon>
        <taxon>Streptosporangiaceae</taxon>
        <taxon>Nonomuraea</taxon>
    </lineage>
</organism>
<dbReference type="EMBL" id="JADOGI010000577">
    <property type="protein sequence ID" value="MBF8194747.1"/>
    <property type="molecule type" value="Genomic_DNA"/>
</dbReference>
<accession>A0A931ATL9</accession>
<dbReference type="InterPro" id="IPR001322">
    <property type="entry name" value="Lamin_tail_dom"/>
</dbReference>
<keyword evidence="4" id="KW-1185">Reference proteome</keyword>
<feature type="domain" description="LTD" evidence="2">
    <location>
        <begin position="1"/>
        <end position="135"/>
    </location>
</feature>
<dbReference type="PROSITE" id="PS51841">
    <property type="entry name" value="LTD"/>
    <property type="match status" value="1"/>
</dbReference>
<evidence type="ECO:0000259" key="2">
    <source>
        <dbReference type="PROSITE" id="PS51841"/>
    </source>
</evidence>
<dbReference type="RefSeq" id="WP_195903541.1">
    <property type="nucleotide sequence ID" value="NZ_JADOGI010000577.1"/>
</dbReference>
<feature type="non-terminal residue" evidence="3">
    <location>
        <position position="1"/>
    </location>
</feature>
<feature type="region of interest" description="Disordered" evidence="1">
    <location>
        <begin position="160"/>
        <end position="199"/>
    </location>
</feature>
<dbReference type="Proteomes" id="UP000605361">
    <property type="component" value="Unassembled WGS sequence"/>
</dbReference>
<feature type="non-terminal residue" evidence="3">
    <location>
        <position position="199"/>
    </location>
</feature>